<organism evidence="2 3">
    <name type="scientific">Symbiodinium microadriaticum</name>
    <name type="common">Dinoflagellate</name>
    <name type="synonym">Zooxanthella microadriatica</name>
    <dbReference type="NCBI Taxonomy" id="2951"/>
    <lineage>
        <taxon>Eukaryota</taxon>
        <taxon>Sar</taxon>
        <taxon>Alveolata</taxon>
        <taxon>Dinophyceae</taxon>
        <taxon>Suessiales</taxon>
        <taxon>Symbiodiniaceae</taxon>
        <taxon>Symbiodinium</taxon>
    </lineage>
</organism>
<feature type="region of interest" description="Disordered" evidence="1">
    <location>
        <begin position="193"/>
        <end position="216"/>
    </location>
</feature>
<dbReference type="AlphaFoldDB" id="A0A1Q9EPA5"/>
<name>A0A1Q9EPA5_SYMMI</name>
<comment type="caution">
    <text evidence="2">The sequence shown here is derived from an EMBL/GenBank/DDBJ whole genome shotgun (WGS) entry which is preliminary data.</text>
</comment>
<feature type="region of interest" description="Disordered" evidence="1">
    <location>
        <begin position="15"/>
        <end position="41"/>
    </location>
</feature>
<dbReference type="EMBL" id="LSRX01000100">
    <property type="protein sequence ID" value="OLQ09269.1"/>
    <property type="molecule type" value="Genomic_DNA"/>
</dbReference>
<protein>
    <submittedName>
        <fullName evidence="2">Uncharacterized protein</fullName>
    </submittedName>
</protein>
<dbReference type="Proteomes" id="UP000186817">
    <property type="component" value="Unassembled WGS sequence"/>
</dbReference>
<keyword evidence="3" id="KW-1185">Reference proteome</keyword>
<gene>
    <name evidence="2" type="ORF">AK812_SmicGene7148</name>
</gene>
<evidence type="ECO:0000256" key="1">
    <source>
        <dbReference type="SAM" id="MobiDB-lite"/>
    </source>
</evidence>
<reference evidence="2 3" key="1">
    <citation type="submission" date="2016-02" db="EMBL/GenBank/DDBJ databases">
        <title>Genome analysis of coral dinoflagellate symbionts highlights evolutionary adaptations to a symbiotic lifestyle.</title>
        <authorList>
            <person name="Aranda M."/>
            <person name="Li Y."/>
            <person name="Liew Y.J."/>
            <person name="Baumgarten S."/>
            <person name="Simakov O."/>
            <person name="Wilson M."/>
            <person name="Piel J."/>
            <person name="Ashoor H."/>
            <person name="Bougouffa S."/>
            <person name="Bajic V.B."/>
            <person name="Ryu T."/>
            <person name="Ravasi T."/>
            <person name="Bayer T."/>
            <person name="Micklem G."/>
            <person name="Kim H."/>
            <person name="Bhak J."/>
            <person name="Lajeunesse T.C."/>
            <person name="Voolstra C.R."/>
        </authorList>
    </citation>
    <scope>NUCLEOTIDE SEQUENCE [LARGE SCALE GENOMIC DNA]</scope>
    <source>
        <strain evidence="2 3">CCMP2467</strain>
    </source>
</reference>
<proteinExistence type="predicted"/>
<sequence>MALLRKDGEKMKSGFKLARSPFHRLDSQRPSPPNQASSVGQVSVKSIGLVGDMMTAFRSLLREVPAHNLAIGHNASAIVPAPYPAVAAMFLMPLPFEVFARHGCSPAGGPTPGAAVHVPAGGDEHVRYDEEWTNEHLMRRAKTILQPRTGVRMEGHLCSRRSVRYLIREGKTLALAWVTMPGGAEIGQSVATAERQPLDTSGEPPSKSCVAGRLFD</sequence>
<accession>A0A1Q9EPA5</accession>
<dbReference type="OrthoDB" id="10356965at2759"/>
<evidence type="ECO:0000313" key="2">
    <source>
        <dbReference type="EMBL" id="OLQ09269.1"/>
    </source>
</evidence>
<evidence type="ECO:0000313" key="3">
    <source>
        <dbReference type="Proteomes" id="UP000186817"/>
    </source>
</evidence>